<gene>
    <name evidence="1" type="ORF">CITCOLO1_LOCUS11424</name>
</gene>
<dbReference type="Proteomes" id="UP001642487">
    <property type="component" value="Chromosome 4"/>
</dbReference>
<proteinExistence type="predicted"/>
<protein>
    <recommendedName>
        <fullName evidence="3">N-lysine methyltransferase</fullName>
    </recommendedName>
</protein>
<accession>A0ABP0YGA1</accession>
<keyword evidence="2" id="KW-1185">Reference proteome</keyword>
<dbReference type="SUPFAM" id="SSF82199">
    <property type="entry name" value="SET domain"/>
    <property type="match status" value="2"/>
</dbReference>
<dbReference type="InterPro" id="IPR046341">
    <property type="entry name" value="SET_dom_sf"/>
</dbReference>
<dbReference type="PANTHER" id="PTHR13271:SF34">
    <property type="entry name" value="N-LYSINE METHYLTRANSFERASE SETD6"/>
    <property type="match status" value="1"/>
</dbReference>
<name>A0ABP0YGA1_9ROSI</name>
<dbReference type="PANTHER" id="PTHR13271">
    <property type="entry name" value="UNCHARACTERIZED PUTATIVE METHYLTRANSFERASE"/>
    <property type="match status" value="1"/>
</dbReference>
<dbReference type="Gene3D" id="3.90.1410.10">
    <property type="entry name" value="set domain protein methyltransferase, domain 1"/>
    <property type="match status" value="1"/>
</dbReference>
<dbReference type="EMBL" id="OZ021738">
    <property type="protein sequence ID" value="CAK9319419.1"/>
    <property type="molecule type" value="Genomic_DNA"/>
</dbReference>
<evidence type="ECO:0008006" key="3">
    <source>
        <dbReference type="Google" id="ProtNLM"/>
    </source>
</evidence>
<organism evidence="1 2">
    <name type="scientific">Citrullus colocynthis</name>
    <name type="common">colocynth</name>
    <dbReference type="NCBI Taxonomy" id="252529"/>
    <lineage>
        <taxon>Eukaryota</taxon>
        <taxon>Viridiplantae</taxon>
        <taxon>Streptophyta</taxon>
        <taxon>Embryophyta</taxon>
        <taxon>Tracheophyta</taxon>
        <taxon>Spermatophyta</taxon>
        <taxon>Magnoliopsida</taxon>
        <taxon>eudicotyledons</taxon>
        <taxon>Gunneridae</taxon>
        <taxon>Pentapetalae</taxon>
        <taxon>rosids</taxon>
        <taxon>fabids</taxon>
        <taxon>Cucurbitales</taxon>
        <taxon>Cucurbitaceae</taxon>
        <taxon>Benincaseae</taxon>
        <taxon>Citrullus</taxon>
    </lineage>
</organism>
<sequence length="377" mass="43046">MWTSFFVELSYTRQTVKEDKTLMYEDWKENILPLMVSAPLMFSPEFFGVEQYFSARSLISSRSFDIDDFHGFGMVPLADLFNHKTNAEDVHFTLVSSDVESDNSTSHLNDVHPYDDEPKCWNSPLDKVGPDSLVTKENNTDDTDLDASDLGGDPATLEMIMVKNVKAGNEVFNTYGSLGNAALLHRYGFTEANNPYDIVNIDLELVIDWCSSRFSRRYSRARVSLWRKLEYCGYDNENIEYFEISYDGEPQTELLILIYIMLLSEDAFNHFDLTTSVTGNFVGVLLYEKGKGIWIEDSKIRKDVLLTKDVCTALISLADMRETLYGSSCLEKGLETVCCIQDRKLYHSSRLRESERTILKKLRCYAAVAGQLSTSER</sequence>
<evidence type="ECO:0000313" key="2">
    <source>
        <dbReference type="Proteomes" id="UP001642487"/>
    </source>
</evidence>
<evidence type="ECO:0000313" key="1">
    <source>
        <dbReference type="EMBL" id="CAK9319419.1"/>
    </source>
</evidence>
<dbReference type="InterPro" id="IPR050600">
    <property type="entry name" value="SETD3_SETD6_MTase"/>
</dbReference>
<reference evidence="1 2" key="1">
    <citation type="submission" date="2024-03" db="EMBL/GenBank/DDBJ databases">
        <authorList>
            <person name="Gkanogiannis A."/>
            <person name="Becerra Lopez-Lavalle L."/>
        </authorList>
    </citation>
    <scope>NUCLEOTIDE SEQUENCE [LARGE SCALE GENOMIC DNA]</scope>
</reference>